<organism evidence="2 3">
    <name type="scientific">Faecalicatena orotica</name>
    <dbReference type="NCBI Taxonomy" id="1544"/>
    <lineage>
        <taxon>Bacteria</taxon>
        <taxon>Bacillati</taxon>
        <taxon>Bacillota</taxon>
        <taxon>Clostridia</taxon>
        <taxon>Lachnospirales</taxon>
        <taxon>Lachnospiraceae</taxon>
        <taxon>Faecalicatena</taxon>
    </lineage>
</organism>
<name>A0A2Y9CA79_9FIRM</name>
<protein>
    <submittedName>
        <fullName evidence="2">General stress protein 26</fullName>
    </submittedName>
</protein>
<comment type="caution">
    <text evidence="2">The sequence shown here is derived from an EMBL/GenBank/DDBJ whole genome shotgun (WGS) entry which is preliminary data.</text>
</comment>
<evidence type="ECO:0000313" key="2">
    <source>
        <dbReference type="EMBL" id="PWJ28664.1"/>
    </source>
</evidence>
<dbReference type="InterPro" id="IPR038725">
    <property type="entry name" value="YdaG_split_barrel_FMN-bd"/>
</dbReference>
<dbReference type="EMBL" id="QGDL01000008">
    <property type="protein sequence ID" value="PWJ28664.1"/>
    <property type="molecule type" value="Genomic_DNA"/>
</dbReference>
<dbReference type="Gene3D" id="2.30.110.10">
    <property type="entry name" value="Electron Transport, Fmn-binding Protein, Chain A"/>
    <property type="match status" value="1"/>
</dbReference>
<dbReference type="PANTHER" id="PTHR34818:SF1">
    <property type="entry name" value="PROTEIN BLI-3"/>
    <property type="match status" value="1"/>
</dbReference>
<evidence type="ECO:0000313" key="3">
    <source>
        <dbReference type="Proteomes" id="UP000245845"/>
    </source>
</evidence>
<dbReference type="InterPro" id="IPR052917">
    <property type="entry name" value="Stress-Dev_Protein"/>
</dbReference>
<gene>
    <name evidence="2" type="ORF">A8806_108179</name>
</gene>
<proteinExistence type="predicted"/>
<keyword evidence="3" id="KW-1185">Reference proteome</keyword>
<feature type="domain" description="General stress protein FMN-binding split barrel" evidence="1">
    <location>
        <begin position="7"/>
        <end position="133"/>
    </location>
</feature>
<reference evidence="2 3" key="1">
    <citation type="submission" date="2018-05" db="EMBL/GenBank/DDBJ databases">
        <title>The Hungate 1000. A catalogue of reference genomes from the rumen microbiome.</title>
        <authorList>
            <person name="Kelly W."/>
        </authorList>
    </citation>
    <scope>NUCLEOTIDE SEQUENCE [LARGE SCALE GENOMIC DNA]</scope>
    <source>
        <strain evidence="2 3">NLAE-zl-C242</strain>
    </source>
</reference>
<dbReference type="Proteomes" id="UP000245845">
    <property type="component" value="Unassembled WGS sequence"/>
</dbReference>
<dbReference type="Pfam" id="PF16242">
    <property type="entry name" value="Pyrid_ox_like"/>
    <property type="match status" value="1"/>
</dbReference>
<dbReference type="SUPFAM" id="SSF50475">
    <property type="entry name" value="FMN-binding split barrel"/>
    <property type="match status" value="1"/>
</dbReference>
<dbReference type="InterPro" id="IPR012349">
    <property type="entry name" value="Split_barrel_FMN-bd"/>
</dbReference>
<evidence type="ECO:0000259" key="1">
    <source>
        <dbReference type="Pfam" id="PF16242"/>
    </source>
</evidence>
<accession>A0A2Y9CA79</accession>
<sequence>MMKNPEQTIGNMADKNSTAFICYIDNEGFPVTKAMLKPRIREGIKVFWFHTNTSSNKVKFLRENPKASVYFVDKRFFRGASLMGTVEVLETNEAKEMLWQEGDTMYYTEGVTDPDYCVLKFTAVKGRYYSNFHSEDFEI</sequence>
<dbReference type="AlphaFoldDB" id="A0A2Y9CA79"/>
<dbReference type="PANTHER" id="PTHR34818">
    <property type="entry name" value="PROTEIN BLI-3"/>
    <property type="match status" value="1"/>
</dbReference>